<dbReference type="PANTHER" id="PTHR33498:SF1">
    <property type="entry name" value="TRANSPOSASE FOR INSERTION SEQUENCE ELEMENT IS1557"/>
    <property type="match status" value="1"/>
</dbReference>
<dbReference type="InterPro" id="IPR047951">
    <property type="entry name" value="Transpos_ISL3"/>
</dbReference>
<evidence type="ECO:0000259" key="1">
    <source>
        <dbReference type="Pfam" id="PF01610"/>
    </source>
</evidence>
<feature type="domain" description="Transposase IS204/IS1001/IS1096/IS1165 DDE" evidence="1">
    <location>
        <begin position="195"/>
        <end position="384"/>
    </location>
</feature>
<evidence type="ECO:0000313" key="3">
    <source>
        <dbReference type="Proteomes" id="UP000245916"/>
    </source>
</evidence>
<organism evidence="2 3">
    <name type="scientific">Allosphingosinicella humi</name>
    <dbReference type="NCBI Taxonomy" id="2068657"/>
    <lineage>
        <taxon>Bacteria</taxon>
        <taxon>Pseudomonadati</taxon>
        <taxon>Pseudomonadota</taxon>
        <taxon>Alphaproteobacteria</taxon>
        <taxon>Sphingomonadales</taxon>
        <taxon>Sphingomonadaceae</taxon>
        <taxon>Allosphingosinicella</taxon>
    </lineage>
</organism>
<comment type="caution">
    <text evidence="2">The sequence shown here is derived from an EMBL/GenBank/DDBJ whole genome shotgun (WGS) entry which is preliminary data.</text>
</comment>
<dbReference type="PANTHER" id="PTHR33498">
    <property type="entry name" value="TRANSPOSASE FOR INSERTION SEQUENCE ELEMENT IS1557"/>
    <property type="match status" value="1"/>
</dbReference>
<dbReference type="InterPro" id="IPR002560">
    <property type="entry name" value="Transposase_DDE"/>
</dbReference>
<reference evidence="2 3" key="1">
    <citation type="submission" date="2018-05" db="EMBL/GenBank/DDBJ databases">
        <title>Genome of Sphingosinicella humi QZX222.</title>
        <authorList>
            <person name="Qiao Z."/>
            <person name="Wang G."/>
        </authorList>
    </citation>
    <scope>NUCLEOTIDE SEQUENCE [LARGE SCALE GENOMIC DNA]</scope>
    <source>
        <strain evidence="2 3">QZX222</strain>
    </source>
</reference>
<proteinExistence type="predicted"/>
<dbReference type="AlphaFoldDB" id="A0A2U2J5E3"/>
<sequence>MGGLRVNASTAQRIGSYVDFLDLEQCRTRSVDESGVPIRVYAELLPPAQPECPSCGSVAAPHGMRTQNYVDRPISGKPVVICLDIKRARCRNSDCDVKTFQLNQNEEFNDTITRRCKSYIEDQCFSRTFASLAAETGVPESTIRRIADSLLSKINRNFRIDTPRIIAIDDVCLPSGKDRRLPAKLRTPYPERRSMAYRTVISDTETSQVVDLLEDRRLSTVLEFLLNLQGWRRVRYVTIDMSNTYRDAVWLAFGDAVTIIADRWHVTARVNAVVDGARRALKGIPQKARRSFRMALLARGRELQARNPDRHAELMEFLQSAPDLATVYIAKEELLDIYDARSAVSAKYAYHAWKSRLTVDVAAKFGGVIKMFNTWEKEIFAYWSVGFVAEHWDASMYSALTTNRSPTDPLIPMIRRLSRYRRWVGPSNGKAEARNQVIRLLNRLGRSYSFRFLRARAIFSTFRVADRFGICAECRIPFKRNPQDRRRSREQRFYSAYIRAPRIQDEVPRTPRCRFCDPSSTGVPRPGGKPYEKAATHCGLGDIWTEPEATILDDHQALQAVQTRYVQFKRSKRMKKDLRAEMEPLMEDLFACLV</sequence>
<dbReference type="EMBL" id="QFFF01000001">
    <property type="protein sequence ID" value="PWG03537.1"/>
    <property type="molecule type" value="Genomic_DNA"/>
</dbReference>
<evidence type="ECO:0000313" key="2">
    <source>
        <dbReference type="EMBL" id="PWG03537.1"/>
    </source>
</evidence>
<gene>
    <name evidence="2" type="ORF">DF286_12120</name>
</gene>
<dbReference type="Proteomes" id="UP000245916">
    <property type="component" value="Unassembled WGS sequence"/>
</dbReference>
<name>A0A2U2J5E3_9SPHN</name>
<protein>
    <recommendedName>
        <fullName evidence="1">Transposase IS204/IS1001/IS1096/IS1165 DDE domain-containing protein</fullName>
    </recommendedName>
</protein>
<accession>A0A2U2J5E3</accession>
<dbReference type="Pfam" id="PF01610">
    <property type="entry name" value="DDE_Tnp_ISL3"/>
    <property type="match status" value="1"/>
</dbReference>
<keyword evidence="3" id="KW-1185">Reference proteome</keyword>